<proteinExistence type="predicted"/>
<name>A0A375BH84_9BURK</name>
<dbReference type="Proteomes" id="UP000256297">
    <property type="component" value="Chromosome CBM2589_b"/>
</dbReference>
<protein>
    <submittedName>
        <fullName evidence="1">Uncharacterized protein</fullName>
    </submittedName>
</protein>
<accession>A0A375BH84</accession>
<dbReference type="AlphaFoldDB" id="A0A375BH84"/>
<evidence type="ECO:0000313" key="1">
    <source>
        <dbReference type="EMBL" id="SOY44413.1"/>
    </source>
</evidence>
<sequence>MYRHMWRECDVLMWGNGYTTHYAVHDWLC</sequence>
<comment type="caution">
    <text evidence="1">The sequence shown here is derived from an EMBL/GenBank/DDBJ whole genome shotgun (WGS) entry which is preliminary data.</text>
</comment>
<reference evidence="1" key="1">
    <citation type="submission" date="2018-01" db="EMBL/GenBank/DDBJ databases">
        <authorList>
            <person name="Clerissi C."/>
        </authorList>
    </citation>
    <scope>NUCLEOTIDE SEQUENCE</scope>
    <source>
        <strain evidence="1">Cupriavidus taiwanensis STM 3521</strain>
    </source>
</reference>
<gene>
    <name evidence="1" type="ORF">CBM2589_B120376</name>
</gene>
<dbReference type="EMBL" id="OFSP01000004">
    <property type="protein sequence ID" value="SOY44413.1"/>
    <property type="molecule type" value="Genomic_DNA"/>
</dbReference>
<dbReference type="SUPFAM" id="SSF51197">
    <property type="entry name" value="Clavaminate synthase-like"/>
    <property type="match status" value="1"/>
</dbReference>
<organism evidence="1">
    <name type="scientific">Cupriavidus taiwanensis</name>
    <dbReference type="NCBI Taxonomy" id="164546"/>
    <lineage>
        <taxon>Bacteria</taxon>
        <taxon>Pseudomonadati</taxon>
        <taxon>Pseudomonadota</taxon>
        <taxon>Betaproteobacteria</taxon>
        <taxon>Burkholderiales</taxon>
        <taxon>Burkholderiaceae</taxon>
        <taxon>Cupriavidus</taxon>
    </lineage>
</organism>